<feature type="compositionally biased region" description="Basic and acidic residues" evidence="1">
    <location>
        <begin position="111"/>
        <end position="120"/>
    </location>
</feature>
<dbReference type="EMBL" id="JAAALK010000289">
    <property type="protein sequence ID" value="KAG8050644.1"/>
    <property type="molecule type" value="Genomic_DNA"/>
</dbReference>
<evidence type="ECO:0000256" key="1">
    <source>
        <dbReference type="SAM" id="MobiDB-lite"/>
    </source>
</evidence>
<dbReference type="Proteomes" id="UP000729402">
    <property type="component" value="Unassembled WGS sequence"/>
</dbReference>
<feature type="region of interest" description="Disordered" evidence="1">
    <location>
        <begin position="67"/>
        <end position="120"/>
    </location>
</feature>
<reference evidence="2" key="2">
    <citation type="submission" date="2021-02" db="EMBL/GenBank/DDBJ databases">
        <authorList>
            <person name="Kimball J.A."/>
            <person name="Haas M.W."/>
            <person name="Macchietto M."/>
            <person name="Kono T."/>
            <person name="Duquette J."/>
            <person name="Shao M."/>
        </authorList>
    </citation>
    <scope>NUCLEOTIDE SEQUENCE</scope>
    <source>
        <tissue evidence="2">Fresh leaf tissue</tissue>
    </source>
</reference>
<gene>
    <name evidence="2" type="ORF">GUJ93_ZPchr0009g990</name>
</gene>
<evidence type="ECO:0000313" key="2">
    <source>
        <dbReference type="EMBL" id="KAG8050644.1"/>
    </source>
</evidence>
<proteinExistence type="predicted"/>
<keyword evidence="3" id="KW-1185">Reference proteome</keyword>
<comment type="caution">
    <text evidence="2">The sequence shown here is derived from an EMBL/GenBank/DDBJ whole genome shotgun (WGS) entry which is preliminary data.</text>
</comment>
<protein>
    <submittedName>
        <fullName evidence="2">Uncharacterized protein</fullName>
    </submittedName>
</protein>
<dbReference type="AlphaFoldDB" id="A0A8J5VMW3"/>
<accession>A0A8J5VMW3</accession>
<reference evidence="2" key="1">
    <citation type="journal article" date="2021" name="bioRxiv">
        <title>Whole Genome Assembly and Annotation of Northern Wild Rice, Zizania palustris L., Supports a Whole Genome Duplication in the Zizania Genus.</title>
        <authorList>
            <person name="Haas M."/>
            <person name="Kono T."/>
            <person name="Macchietto M."/>
            <person name="Millas R."/>
            <person name="McGilp L."/>
            <person name="Shao M."/>
            <person name="Duquette J."/>
            <person name="Hirsch C.N."/>
            <person name="Kimball J."/>
        </authorList>
    </citation>
    <scope>NUCLEOTIDE SEQUENCE</scope>
    <source>
        <tissue evidence="2">Fresh leaf tissue</tissue>
    </source>
</reference>
<evidence type="ECO:0000313" key="3">
    <source>
        <dbReference type="Proteomes" id="UP000729402"/>
    </source>
</evidence>
<feature type="compositionally biased region" description="Basic and acidic residues" evidence="1">
    <location>
        <begin position="237"/>
        <end position="249"/>
    </location>
</feature>
<feature type="region of interest" description="Disordered" evidence="1">
    <location>
        <begin position="209"/>
        <end position="249"/>
    </location>
</feature>
<feature type="region of interest" description="Disordered" evidence="1">
    <location>
        <begin position="1"/>
        <end position="54"/>
    </location>
</feature>
<name>A0A8J5VMW3_ZIZPA</name>
<organism evidence="2 3">
    <name type="scientific">Zizania palustris</name>
    <name type="common">Northern wild rice</name>
    <dbReference type="NCBI Taxonomy" id="103762"/>
    <lineage>
        <taxon>Eukaryota</taxon>
        <taxon>Viridiplantae</taxon>
        <taxon>Streptophyta</taxon>
        <taxon>Embryophyta</taxon>
        <taxon>Tracheophyta</taxon>
        <taxon>Spermatophyta</taxon>
        <taxon>Magnoliopsida</taxon>
        <taxon>Liliopsida</taxon>
        <taxon>Poales</taxon>
        <taxon>Poaceae</taxon>
        <taxon>BOP clade</taxon>
        <taxon>Oryzoideae</taxon>
        <taxon>Oryzeae</taxon>
        <taxon>Zizaniinae</taxon>
        <taxon>Zizania</taxon>
    </lineage>
</organism>
<sequence length="249" mass="27062">MTPCGLMTPPDRTACAPAASRPRVDRTLTRPRSSAFLTNILPPHATPAPSRSHRRSAWIVVGRFPTHAVPRSSPSTASQGRKEDRGEDEQCMTGGSVEKNSCRHSGATKQQEQRKLKRDCREQQNDVLRAQNVWELGDKEHGPFKGLPPDLEGATALTDSAIHEGVASAAGRRAKEERLSAVGEGRTCRDNDLVVAMAACIRLEREVRSGRGDGAASDNGRGCSGRGRWRPGQGAGRRWEAAAEVRREN</sequence>